<accession>A0ABW6QN00</accession>
<name>A0ABW6QN00_9NOCA</name>
<dbReference type="RefSeq" id="WP_387714783.1">
    <property type="nucleotide sequence ID" value="NZ_JBIAPI010000001.1"/>
</dbReference>
<organism evidence="2 3">
    <name type="scientific">Nocardia suismassiliense</name>
    <dbReference type="NCBI Taxonomy" id="2077092"/>
    <lineage>
        <taxon>Bacteria</taxon>
        <taxon>Bacillati</taxon>
        <taxon>Actinomycetota</taxon>
        <taxon>Actinomycetes</taxon>
        <taxon>Mycobacteriales</taxon>
        <taxon>Nocardiaceae</taxon>
        <taxon>Nocardia</taxon>
    </lineage>
</organism>
<evidence type="ECO:0000256" key="1">
    <source>
        <dbReference type="SAM" id="MobiDB-lite"/>
    </source>
</evidence>
<keyword evidence="3" id="KW-1185">Reference proteome</keyword>
<dbReference type="Proteomes" id="UP001601948">
    <property type="component" value="Unassembled WGS sequence"/>
</dbReference>
<reference evidence="2 3" key="1">
    <citation type="submission" date="2024-10" db="EMBL/GenBank/DDBJ databases">
        <title>The Natural Products Discovery Center: Release of the First 8490 Sequenced Strains for Exploring Actinobacteria Biosynthetic Diversity.</title>
        <authorList>
            <person name="Kalkreuter E."/>
            <person name="Kautsar S.A."/>
            <person name="Yang D."/>
            <person name="Bader C.D."/>
            <person name="Teijaro C.N."/>
            <person name="Fluegel L."/>
            <person name="Davis C.M."/>
            <person name="Simpson J.R."/>
            <person name="Lauterbach L."/>
            <person name="Steele A.D."/>
            <person name="Gui C."/>
            <person name="Meng S."/>
            <person name="Li G."/>
            <person name="Viehrig K."/>
            <person name="Ye F."/>
            <person name="Su P."/>
            <person name="Kiefer A.F."/>
            <person name="Nichols A."/>
            <person name="Cepeda A.J."/>
            <person name="Yan W."/>
            <person name="Fan B."/>
            <person name="Jiang Y."/>
            <person name="Adhikari A."/>
            <person name="Zheng C.-J."/>
            <person name="Schuster L."/>
            <person name="Cowan T.M."/>
            <person name="Smanski M.J."/>
            <person name="Chevrette M.G."/>
            <person name="De Carvalho L.P.S."/>
            <person name="Shen B."/>
        </authorList>
    </citation>
    <scope>NUCLEOTIDE SEQUENCE [LARGE SCALE GENOMIC DNA]</scope>
    <source>
        <strain evidence="2 3">NPDC003040</strain>
    </source>
</reference>
<feature type="compositionally biased region" description="Basic residues" evidence="1">
    <location>
        <begin position="13"/>
        <end position="23"/>
    </location>
</feature>
<dbReference type="EMBL" id="JBIAPI010000001">
    <property type="protein sequence ID" value="MFF3222597.1"/>
    <property type="molecule type" value="Genomic_DNA"/>
</dbReference>
<gene>
    <name evidence="2" type="ORF">ACFYV7_07355</name>
</gene>
<feature type="compositionally biased region" description="Polar residues" evidence="1">
    <location>
        <begin position="63"/>
        <end position="82"/>
    </location>
</feature>
<evidence type="ECO:0000313" key="3">
    <source>
        <dbReference type="Proteomes" id="UP001601948"/>
    </source>
</evidence>
<feature type="region of interest" description="Disordered" evidence="1">
    <location>
        <begin position="1"/>
        <end position="23"/>
    </location>
</feature>
<proteinExistence type="predicted"/>
<sequence>MPSVGGGGDMVARVRRLRRSKRTPRRIERVGRNYFPPANAIHTQLNAAWLTATHHRAVRRNSPPGSSPQLTTGQSPQLTTGQFGAAQRRVVRSSRGSEKTRVSFAVVTG</sequence>
<comment type="caution">
    <text evidence="2">The sequence shown here is derived from an EMBL/GenBank/DDBJ whole genome shotgun (WGS) entry which is preliminary data.</text>
</comment>
<evidence type="ECO:0000313" key="2">
    <source>
        <dbReference type="EMBL" id="MFF3222597.1"/>
    </source>
</evidence>
<protein>
    <submittedName>
        <fullName evidence="2">Uncharacterized protein</fullName>
    </submittedName>
</protein>
<feature type="region of interest" description="Disordered" evidence="1">
    <location>
        <begin position="57"/>
        <end position="109"/>
    </location>
</feature>